<proteinExistence type="predicted"/>
<organism evidence="1">
    <name type="scientific">bioreactor metagenome</name>
    <dbReference type="NCBI Taxonomy" id="1076179"/>
    <lineage>
        <taxon>unclassified sequences</taxon>
        <taxon>metagenomes</taxon>
        <taxon>ecological metagenomes</taxon>
    </lineage>
</organism>
<reference evidence="1" key="1">
    <citation type="submission" date="2019-08" db="EMBL/GenBank/DDBJ databases">
        <authorList>
            <person name="Kucharzyk K."/>
            <person name="Murdoch R.W."/>
            <person name="Higgins S."/>
            <person name="Loffler F."/>
        </authorList>
    </citation>
    <scope>NUCLEOTIDE SEQUENCE</scope>
</reference>
<dbReference type="EMBL" id="VSSQ01006458">
    <property type="protein sequence ID" value="MPM32765.1"/>
    <property type="molecule type" value="Genomic_DNA"/>
</dbReference>
<dbReference type="AlphaFoldDB" id="A0A644YVZ8"/>
<protein>
    <submittedName>
        <fullName evidence="1">Uncharacterized protein</fullName>
    </submittedName>
</protein>
<evidence type="ECO:0000313" key="1">
    <source>
        <dbReference type="EMBL" id="MPM32765.1"/>
    </source>
</evidence>
<comment type="caution">
    <text evidence="1">The sequence shown here is derived from an EMBL/GenBank/DDBJ whole genome shotgun (WGS) entry which is preliminary data.</text>
</comment>
<accession>A0A644YVZ8</accession>
<sequence>MALASASASLPVMPPTLWSSIRSSSPHNSGTLSRLHNFRRFLSLVTQVKPCRLAVNRHSQSSNDNGPDWMPAVYASSISGSTMISPRAASSSSSSISLTSSTTGLVTYSGPTFFTTSSSTARSALMKSISTHASMIINFREVE</sequence>
<name>A0A644YVZ8_9ZZZZ</name>
<gene>
    <name evidence="1" type="ORF">SDC9_79330</name>
</gene>